<dbReference type="GO" id="GO:0008374">
    <property type="term" value="F:O-acyltransferase activity"/>
    <property type="evidence" value="ECO:0007669"/>
    <property type="project" value="InterPro"/>
</dbReference>
<dbReference type="AlphaFoldDB" id="M2RE69"/>
<sequence length="401" mass="45018">MESHTAGQFQLAIIPTLILSDVLAAYLFSTPLRVQTKLALFIAYSAMILQTLSLTTGSLVRDYGTGLSAMARLLSVTQLTWLTDATQFRRNSDGISLAHLPLLKRLYAGVCAMHTVRGVGWNCQVANIPPVRDEPRRTFVFTQLKHVARILFLLDLSRSYMYFNPIFSLTGEEARSISSQGYLLAIVNYITWGAFTYASMALPYHILAAGHVALGFSGSKDWPDLFGEWSDAYTVRRFWGRTWQQMMRRWITTFGKSTCAFLHLKPRSLASSYTQLLVGFLASGVMHTFGGNAMVGRQFAGMSFSYYLAQVVGIIFEDSIIAIAKRIGFSRRTRTSHLIGYIWVWAIWFPLTAPMCIDWALMAGLGTEEVLPFSLVRYGLGLLTETRLATWGLREILSARY</sequence>
<evidence type="ECO:0000256" key="6">
    <source>
        <dbReference type="ARBA" id="ARBA00022989"/>
    </source>
</evidence>
<dbReference type="InterPro" id="IPR044851">
    <property type="entry name" value="Wax_synthase"/>
</dbReference>
<feature type="transmembrane region" description="Helical" evidence="8">
    <location>
        <begin position="12"/>
        <end position="32"/>
    </location>
</feature>
<feature type="transmembrane region" description="Helical" evidence="8">
    <location>
        <begin position="273"/>
        <end position="295"/>
    </location>
</feature>
<dbReference type="STRING" id="914234.M2RE69"/>
<comment type="pathway">
    <text evidence="2">Secondary metabolite biosynthesis.</text>
</comment>
<dbReference type="Pfam" id="PF13813">
    <property type="entry name" value="MBOAT_2"/>
    <property type="match status" value="1"/>
</dbReference>
<comment type="subcellular location">
    <subcellularLocation>
        <location evidence="1">Membrane</location>
        <topology evidence="1">Multi-pass membrane protein</topology>
    </subcellularLocation>
</comment>
<dbReference type="GO" id="GO:0016020">
    <property type="term" value="C:membrane"/>
    <property type="evidence" value="ECO:0007669"/>
    <property type="project" value="UniProtKB-SubCell"/>
</dbReference>
<evidence type="ECO:0000256" key="4">
    <source>
        <dbReference type="ARBA" id="ARBA00022679"/>
    </source>
</evidence>
<proteinExistence type="inferred from homology"/>
<keyword evidence="11" id="KW-1185">Reference proteome</keyword>
<protein>
    <recommendedName>
        <fullName evidence="9">Wax synthase domain-containing protein</fullName>
    </recommendedName>
</protein>
<name>M2RE69_CERS8</name>
<dbReference type="Proteomes" id="UP000016930">
    <property type="component" value="Unassembled WGS sequence"/>
</dbReference>
<dbReference type="InterPro" id="IPR032805">
    <property type="entry name" value="Wax_synthase_dom"/>
</dbReference>
<feature type="domain" description="Wax synthase" evidence="9">
    <location>
        <begin position="222"/>
        <end position="297"/>
    </location>
</feature>
<dbReference type="PANTHER" id="PTHR31595">
    <property type="entry name" value="LONG-CHAIN-ALCOHOL O-FATTY-ACYLTRANSFERASE 3-RELATED"/>
    <property type="match status" value="1"/>
</dbReference>
<dbReference type="OrthoDB" id="1077582at2759"/>
<dbReference type="GO" id="GO:0006629">
    <property type="term" value="P:lipid metabolic process"/>
    <property type="evidence" value="ECO:0007669"/>
    <property type="project" value="InterPro"/>
</dbReference>
<evidence type="ECO:0000256" key="8">
    <source>
        <dbReference type="SAM" id="Phobius"/>
    </source>
</evidence>
<evidence type="ECO:0000313" key="11">
    <source>
        <dbReference type="Proteomes" id="UP000016930"/>
    </source>
</evidence>
<dbReference type="EMBL" id="KB445797">
    <property type="protein sequence ID" value="EMD37121.1"/>
    <property type="molecule type" value="Genomic_DNA"/>
</dbReference>
<reference evidence="10 11" key="1">
    <citation type="journal article" date="2012" name="Proc. Natl. Acad. Sci. U.S.A.">
        <title>Comparative genomics of Ceriporiopsis subvermispora and Phanerochaete chrysosporium provide insight into selective ligninolysis.</title>
        <authorList>
            <person name="Fernandez-Fueyo E."/>
            <person name="Ruiz-Duenas F.J."/>
            <person name="Ferreira P."/>
            <person name="Floudas D."/>
            <person name="Hibbett D.S."/>
            <person name="Canessa P."/>
            <person name="Larrondo L.F."/>
            <person name="James T.Y."/>
            <person name="Seelenfreund D."/>
            <person name="Lobos S."/>
            <person name="Polanco R."/>
            <person name="Tello M."/>
            <person name="Honda Y."/>
            <person name="Watanabe T."/>
            <person name="Watanabe T."/>
            <person name="Ryu J.S."/>
            <person name="Kubicek C.P."/>
            <person name="Schmoll M."/>
            <person name="Gaskell J."/>
            <person name="Hammel K.E."/>
            <person name="St John F.J."/>
            <person name="Vanden Wymelenberg A."/>
            <person name="Sabat G."/>
            <person name="Splinter BonDurant S."/>
            <person name="Syed K."/>
            <person name="Yadav J.S."/>
            <person name="Doddapaneni H."/>
            <person name="Subramanian V."/>
            <person name="Lavin J.L."/>
            <person name="Oguiza J.A."/>
            <person name="Perez G."/>
            <person name="Pisabarro A.G."/>
            <person name="Ramirez L."/>
            <person name="Santoyo F."/>
            <person name="Master E."/>
            <person name="Coutinho P.M."/>
            <person name="Henrissat B."/>
            <person name="Lombard V."/>
            <person name="Magnuson J.K."/>
            <person name="Kuees U."/>
            <person name="Hori C."/>
            <person name="Igarashi K."/>
            <person name="Samejima M."/>
            <person name="Held B.W."/>
            <person name="Barry K.W."/>
            <person name="LaButti K.M."/>
            <person name="Lapidus A."/>
            <person name="Lindquist E.A."/>
            <person name="Lucas S.M."/>
            <person name="Riley R."/>
            <person name="Salamov A.A."/>
            <person name="Hoffmeister D."/>
            <person name="Schwenk D."/>
            <person name="Hadar Y."/>
            <person name="Yarden O."/>
            <person name="de Vries R.P."/>
            <person name="Wiebenga A."/>
            <person name="Stenlid J."/>
            <person name="Eastwood D."/>
            <person name="Grigoriev I.V."/>
            <person name="Berka R.M."/>
            <person name="Blanchette R.A."/>
            <person name="Kersten P."/>
            <person name="Martinez A.T."/>
            <person name="Vicuna R."/>
            <person name="Cullen D."/>
        </authorList>
    </citation>
    <scope>NUCLEOTIDE SEQUENCE [LARGE SCALE GENOMIC DNA]</scope>
    <source>
        <strain evidence="10 11">B</strain>
    </source>
</reference>
<feature type="transmembrane region" description="Helical" evidence="8">
    <location>
        <begin position="307"/>
        <end position="327"/>
    </location>
</feature>
<feature type="transmembrane region" description="Helical" evidence="8">
    <location>
        <begin position="339"/>
        <end position="362"/>
    </location>
</feature>
<feature type="transmembrane region" description="Helical" evidence="8">
    <location>
        <begin position="38"/>
        <end position="60"/>
    </location>
</feature>
<dbReference type="PANTHER" id="PTHR31595:SF57">
    <property type="entry name" value="OS04G0481900 PROTEIN"/>
    <property type="match status" value="1"/>
</dbReference>
<organism evidence="10 11">
    <name type="scientific">Ceriporiopsis subvermispora (strain B)</name>
    <name type="common">White-rot fungus</name>
    <name type="synonym">Gelatoporia subvermispora</name>
    <dbReference type="NCBI Taxonomy" id="914234"/>
    <lineage>
        <taxon>Eukaryota</taxon>
        <taxon>Fungi</taxon>
        <taxon>Dikarya</taxon>
        <taxon>Basidiomycota</taxon>
        <taxon>Agaricomycotina</taxon>
        <taxon>Agaricomycetes</taxon>
        <taxon>Polyporales</taxon>
        <taxon>Gelatoporiaceae</taxon>
        <taxon>Gelatoporia</taxon>
    </lineage>
</organism>
<comment type="similarity">
    <text evidence="3">Belongs to the wax synthase family.</text>
</comment>
<evidence type="ECO:0000256" key="5">
    <source>
        <dbReference type="ARBA" id="ARBA00022692"/>
    </source>
</evidence>
<keyword evidence="5 8" id="KW-0812">Transmembrane</keyword>
<evidence type="ECO:0000256" key="2">
    <source>
        <dbReference type="ARBA" id="ARBA00005179"/>
    </source>
</evidence>
<keyword evidence="6 8" id="KW-1133">Transmembrane helix</keyword>
<evidence type="ECO:0000256" key="7">
    <source>
        <dbReference type="ARBA" id="ARBA00023136"/>
    </source>
</evidence>
<keyword evidence="7 8" id="KW-0472">Membrane</keyword>
<keyword evidence="4" id="KW-0808">Transferase</keyword>
<gene>
    <name evidence="10" type="ORF">CERSUDRAFT_115035</name>
</gene>
<evidence type="ECO:0000256" key="1">
    <source>
        <dbReference type="ARBA" id="ARBA00004141"/>
    </source>
</evidence>
<evidence type="ECO:0000256" key="3">
    <source>
        <dbReference type="ARBA" id="ARBA00007282"/>
    </source>
</evidence>
<dbReference type="HOGENOM" id="CLU_032731_1_1_1"/>
<accession>M2RE69</accession>
<evidence type="ECO:0000259" key="9">
    <source>
        <dbReference type="Pfam" id="PF13813"/>
    </source>
</evidence>
<evidence type="ECO:0000313" key="10">
    <source>
        <dbReference type="EMBL" id="EMD37121.1"/>
    </source>
</evidence>